<evidence type="ECO:0000259" key="1">
    <source>
        <dbReference type="PROSITE" id="PS51471"/>
    </source>
</evidence>
<dbReference type="PROSITE" id="PS51471">
    <property type="entry name" value="FE2OG_OXY"/>
    <property type="match status" value="1"/>
</dbReference>
<dbReference type="Proteomes" id="UP000199675">
    <property type="component" value="Unassembled WGS sequence"/>
</dbReference>
<accession>A0A1H2SVD1</accession>
<dbReference type="OrthoDB" id="8926130at2"/>
<organism evidence="2 3">
    <name type="scientific">Marinobacter mobilis</name>
    <dbReference type="NCBI Taxonomy" id="488533"/>
    <lineage>
        <taxon>Bacteria</taxon>
        <taxon>Pseudomonadati</taxon>
        <taxon>Pseudomonadota</taxon>
        <taxon>Gammaproteobacteria</taxon>
        <taxon>Pseudomonadales</taxon>
        <taxon>Marinobacteraceae</taxon>
        <taxon>Marinobacter</taxon>
    </lineage>
</organism>
<evidence type="ECO:0000313" key="3">
    <source>
        <dbReference type="Proteomes" id="UP000199675"/>
    </source>
</evidence>
<feature type="domain" description="Fe2OG dioxygenase" evidence="1">
    <location>
        <begin position="10"/>
        <end position="95"/>
    </location>
</feature>
<dbReference type="Gene3D" id="2.60.120.620">
    <property type="entry name" value="q2cbj1_9rhob like domain"/>
    <property type="match status" value="1"/>
</dbReference>
<name>A0A1H2SVD1_9GAMM</name>
<dbReference type="EMBL" id="FNNE01000002">
    <property type="protein sequence ID" value="SDW35623.1"/>
    <property type="molecule type" value="Genomic_DNA"/>
</dbReference>
<dbReference type="InterPro" id="IPR044862">
    <property type="entry name" value="Pro_4_hyd_alph_FE2OG_OXY"/>
</dbReference>
<keyword evidence="3" id="KW-1185">Reference proteome</keyword>
<reference evidence="2 3" key="1">
    <citation type="submission" date="2016-10" db="EMBL/GenBank/DDBJ databases">
        <authorList>
            <person name="de Groot N.N."/>
        </authorList>
    </citation>
    <scope>NUCLEOTIDE SEQUENCE [LARGE SCALE GENOMIC DNA]</scope>
    <source>
        <strain evidence="2 3">CGMCC 1.7059</strain>
    </source>
</reference>
<proteinExistence type="predicted"/>
<dbReference type="STRING" id="488533.SAMN04487960_102252"/>
<dbReference type="Pfam" id="PF13640">
    <property type="entry name" value="2OG-FeII_Oxy_3"/>
    <property type="match status" value="1"/>
</dbReference>
<dbReference type="AlphaFoldDB" id="A0A1H2SVD1"/>
<gene>
    <name evidence="2" type="ORF">SAMN04487960_102252</name>
</gene>
<dbReference type="InterPro" id="IPR005123">
    <property type="entry name" value="Oxoglu/Fe-dep_dioxygenase_dom"/>
</dbReference>
<evidence type="ECO:0000313" key="2">
    <source>
        <dbReference type="EMBL" id="SDW35623.1"/>
    </source>
</evidence>
<protein>
    <submittedName>
        <fullName evidence="2">2OG-Fe(II) oxygenase superfamily protein</fullName>
    </submittedName>
</protein>
<sequence length="96" mass="10956">MLMGGGFWPNPFDVYLLRFREGQGIPPHVDQVTSGEHFRFNIVLKQPTSGGEFRCSNPIFETARIKFFRSDISEHSVAPVRRGSRFVLSIGWVKNT</sequence>